<evidence type="ECO:0000256" key="2">
    <source>
        <dbReference type="ARBA" id="ARBA00006730"/>
    </source>
</evidence>
<dbReference type="SUPFAM" id="SSF51971">
    <property type="entry name" value="Nucleotide-binding domain"/>
    <property type="match status" value="1"/>
</dbReference>
<organism evidence="7 8">
    <name type="scientific">Asterophora parasitica</name>
    <dbReference type="NCBI Taxonomy" id="117018"/>
    <lineage>
        <taxon>Eukaryota</taxon>
        <taxon>Fungi</taxon>
        <taxon>Dikarya</taxon>
        <taxon>Basidiomycota</taxon>
        <taxon>Agaricomycotina</taxon>
        <taxon>Agaricomycetes</taxon>
        <taxon>Agaricomycetidae</taxon>
        <taxon>Agaricales</taxon>
        <taxon>Tricholomatineae</taxon>
        <taxon>Lyophyllaceae</taxon>
        <taxon>Asterophora</taxon>
    </lineage>
</organism>
<dbReference type="Pfam" id="PF01266">
    <property type="entry name" value="DAO"/>
    <property type="match status" value="1"/>
</dbReference>
<dbReference type="Gene3D" id="3.30.9.10">
    <property type="entry name" value="D-Amino Acid Oxidase, subunit A, domain 2"/>
    <property type="match status" value="1"/>
</dbReference>
<dbReference type="Proteomes" id="UP000775547">
    <property type="component" value="Unassembled WGS sequence"/>
</dbReference>
<accession>A0A9P7KDB3</accession>
<comment type="cofactor">
    <cofactor evidence="1">
        <name>FAD</name>
        <dbReference type="ChEBI" id="CHEBI:57692"/>
    </cofactor>
</comment>
<reference evidence="7" key="2">
    <citation type="submission" date="2021-10" db="EMBL/GenBank/DDBJ databases">
        <title>Phylogenomics reveals ancestral predisposition of the termite-cultivated fungus Termitomyces towards a domesticated lifestyle.</title>
        <authorList>
            <person name="Auxier B."/>
            <person name="Grum-Grzhimaylo A."/>
            <person name="Cardenas M.E."/>
            <person name="Lodge J.D."/>
            <person name="Laessoe T."/>
            <person name="Pedersen O."/>
            <person name="Smith M.E."/>
            <person name="Kuyper T.W."/>
            <person name="Franco-Molano E.A."/>
            <person name="Baroni T.J."/>
            <person name="Aanen D.K."/>
        </authorList>
    </citation>
    <scope>NUCLEOTIDE SEQUENCE</scope>
    <source>
        <strain evidence="7">AP01</strain>
        <tissue evidence="7">Mycelium</tissue>
    </source>
</reference>
<evidence type="ECO:0000259" key="6">
    <source>
        <dbReference type="Pfam" id="PF01266"/>
    </source>
</evidence>
<evidence type="ECO:0000256" key="5">
    <source>
        <dbReference type="ARBA" id="ARBA00023002"/>
    </source>
</evidence>
<dbReference type="PANTHER" id="PTHR11530:SF11">
    <property type="entry name" value="D-ASPARTATE OXIDASE"/>
    <property type="match status" value="1"/>
</dbReference>
<evidence type="ECO:0000313" key="8">
    <source>
        <dbReference type="Proteomes" id="UP000775547"/>
    </source>
</evidence>
<dbReference type="InterPro" id="IPR006076">
    <property type="entry name" value="FAD-dep_OxRdtase"/>
</dbReference>
<evidence type="ECO:0000256" key="1">
    <source>
        <dbReference type="ARBA" id="ARBA00001974"/>
    </source>
</evidence>
<keyword evidence="4" id="KW-0274">FAD</keyword>
<keyword evidence="5" id="KW-0560">Oxidoreductase</keyword>
<dbReference type="GO" id="GO:0003884">
    <property type="term" value="F:D-amino-acid oxidase activity"/>
    <property type="evidence" value="ECO:0007669"/>
    <property type="project" value="InterPro"/>
</dbReference>
<gene>
    <name evidence="7" type="ORF">DXG03_009745</name>
</gene>
<sequence length="250" mass="27896">MVSDAGVFKQAYATEMDLETFATMWDLSAPGGSAEKCFLRLNEEEFHCEERPQPDVLEMMPDFRRLPEDDWPKGAMNGIAFTTLTIDTPVYLKYLMARFLAGKGSVVREYVQRIDQLVEGAFNDAPDAVIVCTGLGARSLGGVEDESVYPIRGQTVLLRAPWVRSGRTMSSCNKTWTYIMLRQSGDVCSFQADLLTLQADDVVQVIVGGSIAPNDWYVKEHDICKETFGAHEKSKVSKTTTRDNPRYPGT</sequence>
<dbReference type="GO" id="GO:0019478">
    <property type="term" value="P:D-amino acid catabolic process"/>
    <property type="evidence" value="ECO:0007669"/>
    <property type="project" value="TreeGrafter"/>
</dbReference>
<feature type="domain" description="FAD dependent oxidoreductase" evidence="6">
    <location>
        <begin position="58"/>
        <end position="187"/>
    </location>
</feature>
<dbReference type="OrthoDB" id="2015447at2759"/>
<reference evidence="7" key="1">
    <citation type="submission" date="2020-07" db="EMBL/GenBank/DDBJ databases">
        <authorList>
            <person name="Nieuwenhuis M."/>
            <person name="Van De Peppel L.J.J."/>
        </authorList>
    </citation>
    <scope>NUCLEOTIDE SEQUENCE</scope>
    <source>
        <strain evidence="7">AP01</strain>
        <tissue evidence="7">Mycelium</tissue>
    </source>
</reference>
<name>A0A9P7KDB3_9AGAR</name>
<comment type="caution">
    <text evidence="7">The sequence shown here is derived from an EMBL/GenBank/DDBJ whole genome shotgun (WGS) entry which is preliminary data.</text>
</comment>
<dbReference type="PANTHER" id="PTHR11530">
    <property type="entry name" value="D-AMINO ACID OXIDASE"/>
    <property type="match status" value="1"/>
</dbReference>
<keyword evidence="8" id="KW-1185">Reference proteome</keyword>
<proteinExistence type="inferred from homology"/>
<evidence type="ECO:0000313" key="7">
    <source>
        <dbReference type="EMBL" id="KAG5643696.1"/>
    </source>
</evidence>
<dbReference type="InterPro" id="IPR023209">
    <property type="entry name" value="DAO"/>
</dbReference>
<evidence type="ECO:0000256" key="3">
    <source>
        <dbReference type="ARBA" id="ARBA00022630"/>
    </source>
</evidence>
<dbReference type="EMBL" id="JABCKV010000099">
    <property type="protein sequence ID" value="KAG5643696.1"/>
    <property type="molecule type" value="Genomic_DNA"/>
</dbReference>
<protein>
    <recommendedName>
        <fullName evidence="6">FAD dependent oxidoreductase domain-containing protein</fullName>
    </recommendedName>
</protein>
<comment type="similarity">
    <text evidence="2">Belongs to the DAMOX/DASOX family.</text>
</comment>
<keyword evidence="3" id="KW-0285">Flavoprotein</keyword>
<dbReference type="GO" id="GO:0005737">
    <property type="term" value="C:cytoplasm"/>
    <property type="evidence" value="ECO:0007669"/>
    <property type="project" value="TreeGrafter"/>
</dbReference>
<evidence type="ECO:0000256" key="4">
    <source>
        <dbReference type="ARBA" id="ARBA00022827"/>
    </source>
</evidence>
<dbReference type="AlphaFoldDB" id="A0A9P7KDB3"/>
<dbReference type="GO" id="GO:0071949">
    <property type="term" value="F:FAD binding"/>
    <property type="evidence" value="ECO:0007669"/>
    <property type="project" value="InterPro"/>
</dbReference>